<dbReference type="SUPFAM" id="SSF46894">
    <property type="entry name" value="C-terminal effector domain of the bipartite response regulators"/>
    <property type="match status" value="1"/>
</dbReference>
<keyword evidence="5" id="KW-1185">Reference proteome</keyword>
<organism evidence="4 5">
    <name type="scientific">Lentzea flava</name>
    <dbReference type="NCBI Taxonomy" id="103732"/>
    <lineage>
        <taxon>Bacteria</taxon>
        <taxon>Bacillati</taxon>
        <taxon>Actinomycetota</taxon>
        <taxon>Actinomycetes</taxon>
        <taxon>Pseudonocardiales</taxon>
        <taxon>Pseudonocardiaceae</taxon>
        <taxon>Lentzea</taxon>
    </lineage>
</organism>
<evidence type="ECO:0000313" key="4">
    <source>
        <dbReference type="EMBL" id="GGU32625.1"/>
    </source>
</evidence>
<keyword evidence="1" id="KW-0547">Nucleotide-binding</keyword>
<dbReference type="Pfam" id="PF13191">
    <property type="entry name" value="AAA_16"/>
    <property type="match status" value="1"/>
</dbReference>
<reference evidence="5" key="1">
    <citation type="journal article" date="2019" name="Int. J. Syst. Evol. Microbiol.">
        <title>The Global Catalogue of Microorganisms (GCM) 10K type strain sequencing project: providing services to taxonomists for standard genome sequencing and annotation.</title>
        <authorList>
            <consortium name="The Broad Institute Genomics Platform"/>
            <consortium name="The Broad Institute Genome Sequencing Center for Infectious Disease"/>
            <person name="Wu L."/>
            <person name="Ma J."/>
        </authorList>
    </citation>
    <scope>NUCLEOTIDE SEQUENCE [LARGE SCALE GENOMIC DNA]</scope>
    <source>
        <strain evidence="5">JCM 3296</strain>
    </source>
</reference>
<dbReference type="PROSITE" id="PS00622">
    <property type="entry name" value="HTH_LUXR_1"/>
    <property type="match status" value="1"/>
</dbReference>
<accession>A0ABQ2UI25</accession>
<dbReference type="SMART" id="SM00382">
    <property type="entry name" value="AAA"/>
    <property type="match status" value="1"/>
</dbReference>
<dbReference type="PRINTS" id="PR00038">
    <property type="entry name" value="HTHLUXR"/>
</dbReference>
<protein>
    <submittedName>
        <fullName evidence="4">LuxR family transcriptional regulator</fullName>
    </submittedName>
</protein>
<evidence type="ECO:0000313" key="5">
    <source>
        <dbReference type="Proteomes" id="UP000649573"/>
    </source>
</evidence>
<dbReference type="Pfam" id="PF00196">
    <property type="entry name" value="GerE"/>
    <property type="match status" value="1"/>
</dbReference>
<dbReference type="SUPFAM" id="SSF52540">
    <property type="entry name" value="P-loop containing nucleoside triphosphate hydrolases"/>
    <property type="match status" value="1"/>
</dbReference>
<dbReference type="InterPro" id="IPR036388">
    <property type="entry name" value="WH-like_DNA-bd_sf"/>
</dbReference>
<dbReference type="CDD" id="cd06170">
    <property type="entry name" value="LuxR_C_like"/>
    <property type="match status" value="1"/>
</dbReference>
<dbReference type="InterPro" id="IPR011990">
    <property type="entry name" value="TPR-like_helical_dom_sf"/>
</dbReference>
<feature type="domain" description="HTH luxR-type" evidence="3">
    <location>
        <begin position="797"/>
        <end position="862"/>
    </location>
</feature>
<keyword evidence="2" id="KW-0067">ATP-binding</keyword>
<dbReference type="Proteomes" id="UP000649573">
    <property type="component" value="Unassembled WGS sequence"/>
</dbReference>
<comment type="caution">
    <text evidence="4">The sequence shown here is derived from an EMBL/GenBank/DDBJ whole genome shotgun (WGS) entry which is preliminary data.</text>
</comment>
<evidence type="ECO:0000259" key="3">
    <source>
        <dbReference type="PROSITE" id="PS50043"/>
    </source>
</evidence>
<sequence length="869" mass="93217">MSDGRTVLISGPPGTGKTALLRTAGAMVGTSDTSLLRATASRGEQNVAFGVLSQLFSGIELCGERTQLLHQLLEIGALSAEMSDAQESAPVPRQVLHGVLAMVRHLAGCSPVVIQIDDVNHADAASLCFLLYLARRLSSLRVLLILTESAEVSAGYAGFRAEIAKTADLLHLVTRTLSPAGVAELAGTRLGRQAAAAEDLFRRTGGNPLLLEALLHDGDGFRHAVISCVTRCGPVATSISRALAVVDEAVPADKLADLLDIPAAKATAALTTLTDAGLLHDGRFRHDEVRSAVIDGMQTDERKSLHVAVARLLDTTNASASNVARHLLEGESTAVPRAAAQLQEAAAQALRDNDLKLAIRFLQLALRAEPDDDNRTVIISALALAKWHVDPGSVHQYLPHLVESVRAGRIEGPDALSPIGYLLWHGRLDEARDALGTLGGDDELDALRWLLSCTYPEMTGDSPVPASIAFVAKHRKDTKALDRIEQVLDTVAQRDIASPVAASAVATLIYADRLDSAERWCDKLVRQAQEHRRPTMHAMFAAGQAMISVRRGDPVAARRRAHAALSLVPPKSWGVAVGVPLAAMIQATVALGRIEEAATYLAVPVPDSMFRTTYGLHYLCARGQYRLATGHAADALADFRRCGELMAAWQLDVPALVPWRIGIAQAHLVLGDHAAADSVLRAEVEPSRPEPASPRDRGVALRLLAVRATGRRRLDLLRESVRVLQGCGDRVDLAHTLAALSKAHQEEGDLREAQLLAHRAHRQVQLCGVEPELLGLPADLVPAEPARRRVAENPAPRTAPLDCLTDAEQRVALLVAEGHTNRKIATKLYLTVSTVEQHLTRIYRKLDVRSRRDLAAAIQAGAMTKAAAS</sequence>
<name>A0ABQ2UI25_9PSEU</name>
<dbReference type="EMBL" id="BMRE01000008">
    <property type="protein sequence ID" value="GGU32625.1"/>
    <property type="molecule type" value="Genomic_DNA"/>
</dbReference>
<evidence type="ECO:0000256" key="1">
    <source>
        <dbReference type="ARBA" id="ARBA00022741"/>
    </source>
</evidence>
<dbReference type="PROSITE" id="PS50043">
    <property type="entry name" value="HTH_LUXR_2"/>
    <property type="match status" value="1"/>
</dbReference>
<dbReference type="InterPro" id="IPR003593">
    <property type="entry name" value="AAA+_ATPase"/>
</dbReference>
<gene>
    <name evidence="4" type="ORF">GCM10010178_26050</name>
</gene>
<dbReference type="PANTHER" id="PTHR16305">
    <property type="entry name" value="TESTICULAR SOLUBLE ADENYLYL CYCLASE"/>
    <property type="match status" value="1"/>
</dbReference>
<proteinExistence type="predicted"/>
<dbReference type="PANTHER" id="PTHR16305:SF35">
    <property type="entry name" value="TRANSCRIPTIONAL ACTIVATOR DOMAIN"/>
    <property type="match status" value="1"/>
</dbReference>
<dbReference type="SMART" id="SM00421">
    <property type="entry name" value="HTH_LUXR"/>
    <property type="match status" value="1"/>
</dbReference>
<dbReference type="Gene3D" id="1.10.10.10">
    <property type="entry name" value="Winged helix-like DNA-binding domain superfamily/Winged helix DNA-binding domain"/>
    <property type="match status" value="1"/>
</dbReference>
<dbReference type="Gene3D" id="3.40.50.300">
    <property type="entry name" value="P-loop containing nucleotide triphosphate hydrolases"/>
    <property type="match status" value="1"/>
</dbReference>
<dbReference type="InterPro" id="IPR016032">
    <property type="entry name" value="Sig_transdc_resp-reg_C-effctor"/>
</dbReference>
<evidence type="ECO:0000256" key="2">
    <source>
        <dbReference type="ARBA" id="ARBA00022840"/>
    </source>
</evidence>
<dbReference type="InterPro" id="IPR000792">
    <property type="entry name" value="Tscrpt_reg_LuxR_C"/>
</dbReference>
<dbReference type="InterPro" id="IPR027417">
    <property type="entry name" value="P-loop_NTPase"/>
</dbReference>
<dbReference type="Gene3D" id="1.25.40.10">
    <property type="entry name" value="Tetratricopeptide repeat domain"/>
    <property type="match status" value="1"/>
</dbReference>
<dbReference type="InterPro" id="IPR041664">
    <property type="entry name" value="AAA_16"/>
</dbReference>